<organism evidence="4 5">
    <name type="scientific">Sodalis ligni</name>
    <dbReference type="NCBI Taxonomy" id="2697027"/>
    <lineage>
        <taxon>Bacteria</taxon>
        <taxon>Pseudomonadati</taxon>
        <taxon>Pseudomonadota</taxon>
        <taxon>Gammaproteobacteria</taxon>
        <taxon>Enterobacterales</taxon>
        <taxon>Bruguierivoracaceae</taxon>
        <taxon>Sodalis</taxon>
    </lineage>
</organism>
<keyword evidence="5" id="KW-1185">Reference proteome</keyword>
<evidence type="ECO:0000256" key="1">
    <source>
        <dbReference type="ARBA" id="ARBA00022679"/>
    </source>
</evidence>
<sequence length="159" mass="17665">MLQLRAARIDELEKLTELCLQSKALSGYDDAFMRGCREMLRFRPSDMEKTSICVAEADSTLLGAAQLYFEDEIAFLQRLFVSPDKTKHGIGKALFGWSLKAAHRAGAKRLLIDCDPAAAGFFQRMGAREEGIVDSGTVPGYRTPRFKVTLSPCRSPSEK</sequence>
<keyword evidence="1 4" id="KW-0808">Transferase</keyword>
<evidence type="ECO:0000313" key="4">
    <source>
        <dbReference type="EMBL" id="TCL03888.1"/>
    </source>
</evidence>
<dbReference type="EMBL" id="SJOI01000001">
    <property type="protein sequence ID" value="TCL03888.1"/>
    <property type="molecule type" value="Genomic_DNA"/>
</dbReference>
<dbReference type="OrthoDB" id="9806849at2"/>
<dbReference type="InterPro" id="IPR050832">
    <property type="entry name" value="Bact_Acetyltransf"/>
</dbReference>
<accession>A0A4V2Q2R6</accession>
<proteinExistence type="predicted"/>
<feature type="domain" description="N-acetyltransferase" evidence="3">
    <location>
        <begin position="2"/>
        <end position="151"/>
    </location>
</feature>
<comment type="caution">
    <text evidence="4">The sequence shown here is derived from an EMBL/GenBank/DDBJ whole genome shotgun (WGS) entry which is preliminary data.</text>
</comment>
<dbReference type="GO" id="GO:0016747">
    <property type="term" value="F:acyltransferase activity, transferring groups other than amino-acyl groups"/>
    <property type="evidence" value="ECO:0007669"/>
    <property type="project" value="InterPro"/>
</dbReference>
<dbReference type="SUPFAM" id="SSF55729">
    <property type="entry name" value="Acyl-CoA N-acyltransferases (Nat)"/>
    <property type="match status" value="1"/>
</dbReference>
<evidence type="ECO:0000259" key="3">
    <source>
        <dbReference type="PROSITE" id="PS51186"/>
    </source>
</evidence>
<dbReference type="Proteomes" id="UP000294555">
    <property type="component" value="Unassembled WGS sequence"/>
</dbReference>
<dbReference type="Pfam" id="PF00583">
    <property type="entry name" value="Acetyltransf_1"/>
    <property type="match status" value="1"/>
</dbReference>
<dbReference type="InterPro" id="IPR016181">
    <property type="entry name" value="Acyl_CoA_acyltransferase"/>
</dbReference>
<reference evidence="4 5" key="1">
    <citation type="submission" date="2019-02" db="EMBL/GenBank/DDBJ databases">
        <title>Investigation of anaerobic lignin degradation for improved lignocellulosic biofuels.</title>
        <authorList>
            <person name="Deangelis K."/>
        </authorList>
    </citation>
    <scope>NUCLEOTIDE SEQUENCE [LARGE SCALE GENOMIC DNA]</scope>
    <source>
        <strain evidence="4 5">159R</strain>
    </source>
</reference>
<name>A0A4V2Q2R6_9GAMM</name>
<evidence type="ECO:0000313" key="5">
    <source>
        <dbReference type="Proteomes" id="UP000294555"/>
    </source>
</evidence>
<dbReference type="PANTHER" id="PTHR43877">
    <property type="entry name" value="AMINOALKYLPHOSPHONATE N-ACETYLTRANSFERASE-RELATED-RELATED"/>
    <property type="match status" value="1"/>
</dbReference>
<dbReference type="InterPro" id="IPR000182">
    <property type="entry name" value="GNAT_dom"/>
</dbReference>
<dbReference type="Gene3D" id="3.40.630.30">
    <property type="match status" value="1"/>
</dbReference>
<dbReference type="PANTHER" id="PTHR43877:SF1">
    <property type="entry name" value="ACETYLTRANSFERASE"/>
    <property type="match status" value="1"/>
</dbReference>
<dbReference type="CDD" id="cd04301">
    <property type="entry name" value="NAT_SF"/>
    <property type="match status" value="1"/>
</dbReference>
<keyword evidence="2" id="KW-0012">Acyltransferase</keyword>
<dbReference type="RefSeq" id="WP_132922712.1">
    <property type="nucleotide sequence ID" value="NZ_SJOI01000001.1"/>
</dbReference>
<dbReference type="PROSITE" id="PS51186">
    <property type="entry name" value="GNAT"/>
    <property type="match status" value="1"/>
</dbReference>
<gene>
    <name evidence="4" type="ORF">EZJ58_1978</name>
</gene>
<dbReference type="AlphaFoldDB" id="A0A4V2Q2R6"/>
<evidence type="ECO:0000256" key="2">
    <source>
        <dbReference type="ARBA" id="ARBA00023315"/>
    </source>
</evidence>
<protein>
    <submittedName>
        <fullName evidence="4">N-acetylglutamate synthase-like GNAT family acetyltransferase</fullName>
    </submittedName>
</protein>